<sequence length="107" mass="11292">MAMNLNLHVQGRIGGGLVIVARGDLDYDSAERFRACVDQALQQSAGVIHVDLQLVTFMDSSGVGALVSAAKQAERAGTRLVLQDPPAALVRTLRTAGLHDFIGLPPT</sequence>
<dbReference type="PANTHER" id="PTHR33495">
    <property type="entry name" value="ANTI-SIGMA FACTOR ANTAGONIST TM_1081-RELATED-RELATED"/>
    <property type="match status" value="1"/>
</dbReference>
<dbReference type="EMBL" id="CP073721">
    <property type="protein sequence ID" value="UWZ38863.1"/>
    <property type="molecule type" value="Genomic_DNA"/>
</dbReference>
<gene>
    <name evidence="4" type="ORF">Drose_11925</name>
</gene>
<feature type="domain" description="STAS" evidence="3">
    <location>
        <begin position="15"/>
        <end position="107"/>
    </location>
</feature>
<dbReference type="Proteomes" id="UP001058271">
    <property type="component" value="Chromosome"/>
</dbReference>
<dbReference type="PROSITE" id="PS50801">
    <property type="entry name" value="STAS"/>
    <property type="match status" value="1"/>
</dbReference>
<dbReference type="CDD" id="cd07043">
    <property type="entry name" value="STAS_anti-anti-sigma_factors"/>
    <property type="match status" value="1"/>
</dbReference>
<evidence type="ECO:0000256" key="1">
    <source>
        <dbReference type="ARBA" id="ARBA00009013"/>
    </source>
</evidence>
<dbReference type="InterPro" id="IPR036513">
    <property type="entry name" value="STAS_dom_sf"/>
</dbReference>
<keyword evidence="5" id="KW-1185">Reference proteome</keyword>
<evidence type="ECO:0000313" key="5">
    <source>
        <dbReference type="Proteomes" id="UP001058271"/>
    </source>
</evidence>
<dbReference type="Pfam" id="PF01740">
    <property type="entry name" value="STAS"/>
    <property type="match status" value="1"/>
</dbReference>
<evidence type="ECO:0000256" key="2">
    <source>
        <dbReference type="RuleBase" id="RU003749"/>
    </source>
</evidence>
<dbReference type="Gene3D" id="3.30.750.24">
    <property type="entry name" value="STAS domain"/>
    <property type="match status" value="1"/>
</dbReference>
<proteinExistence type="inferred from homology"/>
<dbReference type="InterPro" id="IPR003658">
    <property type="entry name" value="Anti-sigma_ant"/>
</dbReference>
<organism evidence="4 5">
    <name type="scientific">Dactylosporangium roseum</name>
    <dbReference type="NCBI Taxonomy" id="47989"/>
    <lineage>
        <taxon>Bacteria</taxon>
        <taxon>Bacillati</taxon>
        <taxon>Actinomycetota</taxon>
        <taxon>Actinomycetes</taxon>
        <taxon>Micromonosporales</taxon>
        <taxon>Micromonosporaceae</taxon>
        <taxon>Dactylosporangium</taxon>
    </lineage>
</organism>
<reference evidence="4" key="1">
    <citation type="submission" date="2021-04" db="EMBL/GenBank/DDBJ databases">
        <title>Biosynthetic gene clusters of Dactylosporangioum roseum.</title>
        <authorList>
            <person name="Hartkoorn R.C."/>
            <person name="Beaudoing E."/>
            <person name="Hot D."/>
            <person name="Moureu S."/>
        </authorList>
    </citation>
    <scope>NUCLEOTIDE SEQUENCE</scope>
    <source>
        <strain evidence="4">NRRL B-16295</strain>
    </source>
</reference>
<dbReference type="InterPro" id="IPR002645">
    <property type="entry name" value="STAS_dom"/>
</dbReference>
<dbReference type="NCBIfam" id="TIGR00377">
    <property type="entry name" value="ant_ant_sig"/>
    <property type="match status" value="1"/>
</dbReference>
<dbReference type="PANTHER" id="PTHR33495:SF2">
    <property type="entry name" value="ANTI-SIGMA FACTOR ANTAGONIST TM_1081-RELATED"/>
    <property type="match status" value="1"/>
</dbReference>
<comment type="similarity">
    <text evidence="1 2">Belongs to the anti-sigma-factor antagonist family.</text>
</comment>
<evidence type="ECO:0000313" key="4">
    <source>
        <dbReference type="EMBL" id="UWZ38863.1"/>
    </source>
</evidence>
<accession>A0ABY5ZD11</accession>
<dbReference type="SUPFAM" id="SSF52091">
    <property type="entry name" value="SpoIIaa-like"/>
    <property type="match status" value="1"/>
</dbReference>
<evidence type="ECO:0000259" key="3">
    <source>
        <dbReference type="PROSITE" id="PS50801"/>
    </source>
</evidence>
<protein>
    <recommendedName>
        <fullName evidence="2">Anti-sigma factor antagonist</fullName>
    </recommendedName>
</protein>
<name>A0ABY5ZD11_9ACTN</name>